<feature type="repeat" description="PPR" evidence="2">
    <location>
        <begin position="179"/>
        <end position="213"/>
    </location>
</feature>
<dbReference type="GO" id="GO:0009451">
    <property type="term" value="P:RNA modification"/>
    <property type="evidence" value="ECO:0007669"/>
    <property type="project" value="InterPro"/>
</dbReference>
<proteinExistence type="predicted"/>
<dbReference type="InParanoid" id="A0A804KLA0"/>
<feature type="repeat" description="PPR" evidence="2">
    <location>
        <begin position="359"/>
        <end position="393"/>
    </location>
</feature>
<evidence type="ECO:0000313" key="6">
    <source>
        <dbReference type="Proteomes" id="UP000012960"/>
    </source>
</evidence>
<sequence length="1108" mass="124214">MIFCPADSASLPRRKALIDSCWIPLLMNHRFVRRLTSSALHSRIFSSNPPFFRFNPSPTPNVILPKARVKSRLLTPIPLDELLAQHRRTRRGLLAPTSSRTSAQGPGDKHDLAYEVFPRLLRQARLYMDSCDAQSLHLELIKRGFAGDLFFSNNLINLYAKAGDLSYARELFDQMQERNVVSWTCLITGHAQNGFLDEACRLFRLMIRSGLEPTRFTFGSVLRACQDSGPDRLFLGTQIHGLVSKTWHLTNTTVCNALISMYGGCRLDSTWDAQRVFDWTPAKHFITWNSIISVHSQRGDTISAFELFSGMQTGRLGCCLRPNEATYGSLITATYSCSNGGCILEQVLANVFKSGFSKDIYVGSALVSAFSRFGLLDRAKEIFEQMDEKNAISMNGLMVGLFKQNLGEAAVEVFRETRGSVIINSDSYVVLLSAISEFSKSEEGRKKGMEVHGHAIRTGLIASSIAIGNGLVNVYAKCGAVDDAAKVFDHLNVKDQISWNTMISGFDQNGFSKESLSSFRLMLRNDIQPSNYAIISTLSSCANLRLLSAGVQVHCIGTKLGLDMDVSVSNSLLTMYGACGRMSDCRRLFSYMTKYDQVSWNSMIGALASNKVFLTESLRIFLDMTRRGWYPNKVTIINVFTAVSALSDIVMCRQVHNLVLKHGMSGDIVLENALLSSYAKSGEMDSCECLFRKMADRRNEVSWNSMISGYIQNGLMQKAMDFVWFMIHNGPKMDGFTFATVLSACASIAALDSGMEIHTYGIRSHLETDVVVGSALVDMYAKCGRIDYASRVFESMNSRNEFSWNSMISGYARHGNGDKALEVFRKMQQWGQEPDLVTFVGVLSACSHAGLVEEGLKYFESMKNHGLVPQTEHYSCVIDILGRTGKLNEMEDFIKRMPVRPNNLIWRTVLVACRRSKDGAKSGIWKQACEMLLELEPENPVNYVLISSMYASRGRWEDVAKTRTAMRTLPVKKEAGRSWVTSHDGLHVFVAGDRSHPNTEEIYAELHVLIQKIRDAGYVPQAEFTLYDIDMETKEELLSYHSEKLAVAFVLTRSCRVPIRIMKNLRVCGDCHSAFCYISKIVGRKITLRDCNRFHHFENGKCSCGDFW</sequence>
<dbReference type="Gene3D" id="1.25.40.10">
    <property type="entry name" value="Tetratricopeptide repeat domain"/>
    <property type="match status" value="8"/>
</dbReference>
<dbReference type="OrthoDB" id="645871at2759"/>
<dbReference type="InterPro" id="IPR011990">
    <property type="entry name" value="TPR-like_helical_dom_sf"/>
</dbReference>
<dbReference type="Pfam" id="PF20430">
    <property type="entry name" value="Eplus_motif"/>
    <property type="match status" value="1"/>
</dbReference>
<feature type="repeat" description="PPR" evidence="2">
    <location>
        <begin position="800"/>
        <end position="834"/>
    </location>
</feature>
<feature type="repeat" description="PPR" evidence="2">
    <location>
        <begin position="148"/>
        <end position="178"/>
    </location>
</feature>
<feature type="domain" description="DYW" evidence="3">
    <location>
        <begin position="1017"/>
        <end position="1108"/>
    </location>
</feature>
<dbReference type="EnsemblPlants" id="Ma09_t19050.1">
    <property type="protein sequence ID" value="Ma09_p19050.1"/>
    <property type="gene ID" value="Ma09_g19050"/>
</dbReference>
<reference evidence="4" key="1">
    <citation type="submission" date="2021-03" db="EMBL/GenBank/DDBJ databases">
        <authorList>
            <consortium name="Genoscope - CEA"/>
            <person name="William W."/>
        </authorList>
    </citation>
    <scope>NUCLEOTIDE SEQUENCE</scope>
    <source>
        <strain evidence="4">Doubled-haploid Pahang</strain>
    </source>
</reference>
<feature type="repeat" description="PPR" evidence="2">
    <location>
        <begin position="495"/>
        <end position="529"/>
    </location>
</feature>
<dbReference type="Pfam" id="PF13041">
    <property type="entry name" value="PPR_2"/>
    <property type="match status" value="3"/>
</dbReference>
<dbReference type="GO" id="GO:0008270">
    <property type="term" value="F:zinc ion binding"/>
    <property type="evidence" value="ECO:0007669"/>
    <property type="project" value="InterPro"/>
</dbReference>
<feature type="repeat" description="PPR" evidence="2">
    <location>
        <begin position="835"/>
        <end position="869"/>
    </location>
</feature>
<evidence type="ECO:0000256" key="2">
    <source>
        <dbReference type="PROSITE-ProRule" id="PRU00708"/>
    </source>
</evidence>
<dbReference type="OMA" id="MSECWEI"/>
<evidence type="ECO:0000313" key="4">
    <source>
        <dbReference type="EMBL" id="CAG1835699.1"/>
    </source>
</evidence>
<dbReference type="Pfam" id="PF14432">
    <property type="entry name" value="DYW_deaminase"/>
    <property type="match status" value="1"/>
</dbReference>
<accession>A0A804KLA0</accession>
<keyword evidence="1" id="KW-0677">Repeat</keyword>
<dbReference type="FunFam" id="1.25.40.10:FF:000381">
    <property type="entry name" value="Pentatricopeptide repeat-containing protein"/>
    <property type="match status" value="2"/>
</dbReference>
<dbReference type="InterPro" id="IPR046849">
    <property type="entry name" value="E2_motif"/>
</dbReference>
<keyword evidence="6" id="KW-1185">Reference proteome</keyword>
<dbReference type="InterPro" id="IPR002885">
    <property type="entry name" value="PPR_rpt"/>
</dbReference>
<feature type="repeat" description="PPR" evidence="2">
    <location>
        <begin position="596"/>
        <end position="631"/>
    </location>
</feature>
<dbReference type="InterPro" id="IPR032867">
    <property type="entry name" value="DYW_dom"/>
</dbReference>
<feature type="repeat" description="PPR" evidence="2">
    <location>
        <begin position="667"/>
        <end position="697"/>
    </location>
</feature>
<dbReference type="FunFam" id="1.25.40.10:FF:000366">
    <property type="entry name" value="Pentatricopeptide (PPR) repeat-containing protein"/>
    <property type="match status" value="1"/>
</dbReference>
<protein>
    <submittedName>
        <fullName evidence="4">(wild Malaysian banana) hypothetical protein</fullName>
    </submittedName>
</protein>
<dbReference type="EnsemblPlants" id="Ma09_t19050.2">
    <property type="protein sequence ID" value="Ma09_p19050.2"/>
    <property type="gene ID" value="Ma09_g19050"/>
</dbReference>
<dbReference type="Gramene" id="Ma09_t19050.1">
    <property type="protein sequence ID" value="Ma09_p19050.1"/>
    <property type="gene ID" value="Ma09_g19050"/>
</dbReference>
<dbReference type="PANTHER" id="PTHR24015:SF2034">
    <property type="entry name" value="PENTATRICOPEPTIDE REPEAT-CONTAINING PROTEIN-RELATED"/>
    <property type="match status" value="1"/>
</dbReference>
<dbReference type="Pfam" id="PF01535">
    <property type="entry name" value="PPR"/>
    <property type="match status" value="7"/>
</dbReference>
<dbReference type="NCBIfam" id="TIGR00756">
    <property type="entry name" value="PPR"/>
    <property type="match status" value="6"/>
</dbReference>
<dbReference type="FunCoup" id="A0A804KLA0">
    <property type="interactions" value="836"/>
</dbReference>
<dbReference type="EMBL" id="HG996474">
    <property type="protein sequence ID" value="CAG1835699.1"/>
    <property type="molecule type" value="Genomic_DNA"/>
</dbReference>
<reference evidence="5" key="2">
    <citation type="submission" date="2021-05" db="UniProtKB">
        <authorList>
            <consortium name="EnsemblPlants"/>
        </authorList>
    </citation>
    <scope>IDENTIFICATION</scope>
    <source>
        <strain evidence="5">subsp. malaccensis</strain>
    </source>
</reference>
<organism evidence="5 6">
    <name type="scientific">Musa acuminata subsp. malaccensis</name>
    <name type="common">Wild banana</name>
    <name type="synonym">Musa malaccensis</name>
    <dbReference type="NCBI Taxonomy" id="214687"/>
    <lineage>
        <taxon>Eukaryota</taxon>
        <taxon>Viridiplantae</taxon>
        <taxon>Streptophyta</taxon>
        <taxon>Embryophyta</taxon>
        <taxon>Tracheophyta</taxon>
        <taxon>Spermatophyta</taxon>
        <taxon>Magnoliopsida</taxon>
        <taxon>Liliopsida</taxon>
        <taxon>Zingiberales</taxon>
        <taxon>Musaceae</taxon>
        <taxon>Musa</taxon>
    </lineage>
</organism>
<feature type="repeat" description="PPR" evidence="2">
    <location>
        <begin position="769"/>
        <end position="799"/>
    </location>
</feature>
<feature type="repeat" description="PPR" evidence="2">
    <location>
        <begin position="699"/>
        <end position="733"/>
    </location>
</feature>
<dbReference type="Gramene" id="Ma09_t19050.2">
    <property type="protein sequence ID" value="Ma09_p19050.2"/>
    <property type="gene ID" value="Ma09_g19050"/>
</dbReference>
<dbReference type="Pfam" id="PF20431">
    <property type="entry name" value="E_motif"/>
    <property type="match status" value="1"/>
</dbReference>
<evidence type="ECO:0000259" key="3">
    <source>
        <dbReference type="Pfam" id="PF14432"/>
    </source>
</evidence>
<evidence type="ECO:0000256" key="1">
    <source>
        <dbReference type="ARBA" id="ARBA00022737"/>
    </source>
</evidence>
<dbReference type="FunFam" id="1.25.40.10:FF:000196">
    <property type="entry name" value="Pentatricopeptide repeat-containing protein At4g14850"/>
    <property type="match status" value="1"/>
</dbReference>
<dbReference type="GO" id="GO:0003723">
    <property type="term" value="F:RNA binding"/>
    <property type="evidence" value="ECO:0007669"/>
    <property type="project" value="InterPro"/>
</dbReference>
<dbReference type="PANTHER" id="PTHR24015">
    <property type="entry name" value="OS07G0578800 PROTEIN-RELATED"/>
    <property type="match status" value="1"/>
</dbReference>
<dbReference type="Proteomes" id="UP000012960">
    <property type="component" value="Unplaced"/>
</dbReference>
<evidence type="ECO:0000313" key="5">
    <source>
        <dbReference type="EnsemblPlants" id="Ma09_p19050.2"/>
    </source>
</evidence>
<dbReference type="InterPro" id="IPR046848">
    <property type="entry name" value="E_motif"/>
</dbReference>
<name>A0A804KLA0_MUSAM</name>
<dbReference type="AlphaFoldDB" id="A0A804KLA0"/>
<dbReference type="FunFam" id="1.25.40.10:FF:000031">
    <property type="entry name" value="Pentatricopeptide repeat-containing protein mitochondrial"/>
    <property type="match status" value="1"/>
</dbReference>
<dbReference type="InterPro" id="IPR046960">
    <property type="entry name" value="PPR_At4g14850-like_plant"/>
</dbReference>
<dbReference type="PROSITE" id="PS51375">
    <property type="entry name" value="PPR"/>
    <property type="match status" value="10"/>
</dbReference>
<gene>
    <name evidence="4" type="ORF">GSMUA_236990.1</name>
</gene>